<dbReference type="GO" id="GO:0030295">
    <property type="term" value="F:protein kinase activator activity"/>
    <property type="evidence" value="ECO:0007669"/>
    <property type="project" value="TreeGrafter"/>
</dbReference>
<dbReference type="Proteomes" id="UP000092498">
    <property type="component" value="Chromosome"/>
</dbReference>
<dbReference type="InterPro" id="IPR051541">
    <property type="entry name" value="PTS_SugarTrans_NitroReg"/>
</dbReference>
<dbReference type="EMBL" id="CP013244">
    <property type="protein sequence ID" value="ANP46577.1"/>
    <property type="molecule type" value="Genomic_DNA"/>
</dbReference>
<dbReference type="OrthoDB" id="95460at2"/>
<dbReference type="SUPFAM" id="SSF55804">
    <property type="entry name" value="Phoshotransferase/anion transport protein"/>
    <property type="match status" value="1"/>
</dbReference>
<dbReference type="PANTHER" id="PTHR47738:SF1">
    <property type="entry name" value="NITROGEN REGULATORY PROTEIN"/>
    <property type="match status" value="1"/>
</dbReference>
<dbReference type="PROSITE" id="PS51094">
    <property type="entry name" value="PTS_EIIA_TYPE_2"/>
    <property type="match status" value="1"/>
</dbReference>
<name>A0A1B1AJ42_9PROT</name>
<dbReference type="STRING" id="1759059.ATE48_11935"/>
<gene>
    <name evidence="2" type="ORF">ATE48_11935</name>
</gene>
<proteinExistence type="predicted"/>
<dbReference type="AlphaFoldDB" id="A0A1B1AJ42"/>
<keyword evidence="3" id="KW-1185">Reference proteome</keyword>
<protein>
    <recommendedName>
        <fullName evidence="1">PTS EIIA type-2 domain-containing protein</fullName>
    </recommendedName>
</protein>
<dbReference type="InParanoid" id="A0A1B1AJ42"/>
<evidence type="ECO:0000313" key="2">
    <source>
        <dbReference type="EMBL" id="ANP46577.1"/>
    </source>
</evidence>
<accession>A0A1B1AJ42</accession>
<sequence>MNDLSDLVAADAIVPRLISTSRRQALQLMAETLAKSAGIDARAAFEAVLIRERLSGTGLGEGVATPHGPLPGLVRPIAAFARLDPPQDFEAMDNRPADLVFMLLSPPDKSADHLKAFARISRFLKHADVRTALRAARGGDELYALIAGAVRSDAA</sequence>
<dbReference type="InterPro" id="IPR016152">
    <property type="entry name" value="PTrfase/Anion_transptr"/>
</dbReference>
<dbReference type="Gene3D" id="3.40.930.10">
    <property type="entry name" value="Mannitol-specific EII, Chain A"/>
    <property type="match status" value="1"/>
</dbReference>
<dbReference type="PANTHER" id="PTHR47738">
    <property type="entry name" value="PTS SYSTEM FRUCTOSE-LIKE EIIA COMPONENT-RELATED"/>
    <property type="match status" value="1"/>
</dbReference>
<reference evidence="2 3" key="1">
    <citation type="submission" date="2015-11" db="EMBL/GenBank/DDBJ databases">
        <title>Whole-Genome Sequence of Candidatus Oderbacter manganicum from the National Park Lower Oder Valley, Germany.</title>
        <authorList>
            <person name="Braun B."/>
            <person name="Liere K."/>
            <person name="Szewzyk U."/>
        </authorList>
    </citation>
    <scope>NUCLEOTIDE SEQUENCE [LARGE SCALE GENOMIC DNA]</scope>
    <source>
        <strain evidence="2 3">OTSz_A_272</strain>
    </source>
</reference>
<evidence type="ECO:0000259" key="1">
    <source>
        <dbReference type="PROSITE" id="PS51094"/>
    </source>
</evidence>
<dbReference type="CDD" id="cd00211">
    <property type="entry name" value="PTS_IIA_fru"/>
    <property type="match status" value="1"/>
</dbReference>
<dbReference type="Pfam" id="PF00359">
    <property type="entry name" value="PTS_EIIA_2"/>
    <property type="match status" value="1"/>
</dbReference>
<organism evidence="2 3">
    <name type="scientific">Candidatus Viadribacter manganicus</name>
    <dbReference type="NCBI Taxonomy" id="1759059"/>
    <lineage>
        <taxon>Bacteria</taxon>
        <taxon>Pseudomonadati</taxon>
        <taxon>Pseudomonadota</taxon>
        <taxon>Alphaproteobacteria</taxon>
        <taxon>Hyphomonadales</taxon>
        <taxon>Hyphomonadaceae</taxon>
        <taxon>Candidatus Viadribacter</taxon>
    </lineage>
</organism>
<dbReference type="KEGG" id="cbot:ATE48_11935"/>
<evidence type="ECO:0000313" key="3">
    <source>
        <dbReference type="Proteomes" id="UP000092498"/>
    </source>
</evidence>
<feature type="domain" description="PTS EIIA type-2" evidence="1">
    <location>
        <begin position="6"/>
        <end position="149"/>
    </location>
</feature>
<dbReference type="RefSeq" id="WP_066771806.1">
    <property type="nucleotide sequence ID" value="NZ_CP013244.1"/>
</dbReference>
<dbReference type="InterPro" id="IPR002178">
    <property type="entry name" value="PTS_EIIA_type-2_dom"/>
</dbReference>
<dbReference type="FunCoup" id="A0A1B1AJ42">
    <property type="interactions" value="160"/>
</dbReference>